<evidence type="ECO:0000256" key="4">
    <source>
        <dbReference type="ARBA" id="ARBA00023014"/>
    </source>
</evidence>
<keyword evidence="4" id="KW-0411">Iron-sulfur</keyword>
<dbReference type="AlphaFoldDB" id="A0A2L0EJ11"/>
<keyword evidence="5" id="KW-1015">Disulfide bond</keyword>
<feature type="region of interest" description="Disordered" evidence="7">
    <location>
        <begin position="1"/>
        <end position="48"/>
    </location>
</feature>
<gene>
    <name evidence="9" type="ORF">SOCE26_006380</name>
</gene>
<dbReference type="InterPro" id="IPR017941">
    <property type="entry name" value="Rieske_2Fe-2S"/>
</dbReference>
<dbReference type="InterPro" id="IPR005805">
    <property type="entry name" value="Rieske_Fe-S_prot_C"/>
</dbReference>
<organism evidence="9 10">
    <name type="scientific">Sorangium cellulosum</name>
    <name type="common">Polyangium cellulosum</name>
    <dbReference type="NCBI Taxonomy" id="56"/>
    <lineage>
        <taxon>Bacteria</taxon>
        <taxon>Pseudomonadati</taxon>
        <taxon>Myxococcota</taxon>
        <taxon>Polyangia</taxon>
        <taxon>Polyangiales</taxon>
        <taxon>Polyangiaceae</taxon>
        <taxon>Sorangium</taxon>
    </lineage>
</organism>
<dbReference type="GO" id="GO:0016020">
    <property type="term" value="C:membrane"/>
    <property type="evidence" value="ECO:0007669"/>
    <property type="project" value="InterPro"/>
</dbReference>
<sequence>MAEPTQKEPGAGGYLGYGLPHEPGAHGVPASAGAPPLGTPPAPGAPAEERRGALKALVAIGGLAYAGALAVPAATFLAGPAGAAGSAGGRERWVRVGRLADIPPGEPRRLQVIGDERDAFTVAKQQLLGSVWVLREGEKVRALSATCPHLGCAIDVNEDKKSFNCPCHASRFSLTGVAETGPSPRPMDPLAARVVDGWVEIDFRRYREGTAALEEISG</sequence>
<dbReference type="InterPro" id="IPR036922">
    <property type="entry name" value="Rieske_2Fe-2S_sf"/>
</dbReference>
<dbReference type="Pfam" id="PF00355">
    <property type="entry name" value="Rieske"/>
    <property type="match status" value="1"/>
</dbReference>
<evidence type="ECO:0000256" key="7">
    <source>
        <dbReference type="SAM" id="MobiDB-lite"/>
    </source>
</evidence>
<dbReference type="OrthoDB" id="9767869at2"/>
<dbReference type="GO" id="GO:0046872">
    <property type="term" value="F:metal ion binding"/>
    <property type="evidence" value="ECO:0007669"/>
    <property type="project" value="UniProtKB-KW"/>
</dbReference>
<accession>A0A2L0EJ11</accession>
<proteinExistence type="predicted"/>
<name>A0A2L0EJ11_SORCE</name>
<keyword evidence="2" id="KW-0479">Metal-binding</keyword>
<evidence type="ECO:0000313" key="10">
    <source>
        <dbReference type="Proteomes" id="UP000238348"/>
    </source>
</evidence>
<evidence type="ECO:0000313" key="9">
    <source>
        <dbReference type="EMBL" id="AUX39254.1"/>
    </source>
</evidence>
<dbReference type="EMBL" id="CP012673">
    <property type="protein sequence ID" value="AUX39254.1"/>
    <property type="molecule type" value="Genomic_DNA"/>
</dbReference>
<dbReference type="Gene3D" id="2.102.10.10">
    <property type="entry name" value="Rieske [2Fe-2S] iron-sulphur domain"/>
    <property type="match status" value="1"/>
</dbReference>
<evidence type="ECO:0000256" key="2">
    <source>
        <dbReference type="ARBA" id="ARBA00022723"/>
    </source>
</evidence>
<dbReference type="PROSITE" id="PS51296">
    <property type="entry name" value="RIESKE"/>
    <property type="match status" value="1"/>
</dbReference>
<evidence type="ECO:0000256" key="3">
    <source>
        <dbReference type="ARBA" id="ARBA00023004"/>
    </source>
</evidence>
<keyword evidence="3" id="KW-0408">Iron</keyword>
<dbReference type="PANTHER" id="PTHR10134">
    <property type="entry name" value="CYTOCHROME B-C1 COMPLEX SUBUNIT RIESKE, MITOCHONDRIAL"/>
    <property type="match status" value="1"/>
</dbReference>
<dbReference type="InterPro" id="IPR014349">
    <property type="entry name" value="Rieske_Fe-S_prot"/>
</dbReference>
<keyword evidence="1" id="KW-0001">2Fe-2S</keyword>
<evidence type="ECO:0000256" key="5">
    <source>
        <dbReference type="ARBA" id="ARBA00023157"/>
    </source>
</evidence>
<evidence type="ECO:0000256" key="1">
    <source>
        <dbReference type="ARBA" id="ARBA00022714"/>
    </source>
</evidence>
<reference evidence="9 10" key="1">
    <citation type="submission" date="2015-09" db="EMBL/GenBank/DDBJ databases">
        <title>Sorangium comparison.</title>
        <authorList>
            <person name="Zaburannyi N."/>
            <person name="Bunk B."/>
            <person name="Overmann J."/>
            <person name="Mueller R."/>
        </authorList>
    </citation>
    <scope>NUCLEOTIDE SEQUENCE [LARGE SCALE GENOMIC DNA]</scope>
    <source>
        <strain evidence="9 10">So ce26</strain>
    </source>
</reference>
<feature type="domain" description="Rieske" evidence="8">
    <location>
        <begin position="94"/>
        <end position="201"/>
    </location>
</feature>
<dbReference type="CDD" id="cd03467">
    <property type="entry name" value="Rieske"/>
    <property type="match status" value="1"/>
</dbReference>
<dbReference type="SUPFAM" id="SSF50022">
    <property type="entry name" value="ISP domain"/>
    <property type="match status" value="1"/>
</dbReference>
<dbReference type="PRINTS" id="PR00162">
    <property type="entry name" value="RIESKE"/>
</dbReference>
<dbReference type="Proteomes" id="UP000238348">
    <property type="component" value="Chromosome"/>
</dbReference>
<comment type="cofactor">
    <cofactor evidence="6">
        <name>[2Fe-2S] cluster</name>
        <dbReference type="ChEBI" id="CHEBI:190135"/>
    </cofactor>
</comment>
<evidence type="ECO:0000259" key="8">
    <source>
        <dbReference type="PROSITE" id="PS51296"/>
    </source>
</evidence>
<evidence type="ECO:0000256" key="6">
    <source>
        <dbReference type="ARBA" id="ARBA00034078"/>
    </source>
</evidence>
<protein>
    <recommendedName>
        <fullName evidence="8">Rieske domain-containing protein</fullName>
    </recommendedName>
</protein>
<dbReference type="GO" id="GO:0051537">
    <property type="term" value="F:2 iron, 2 sulfur cluster binding"/>
    <property type="evidence" value="ECO:0007669"/>
    <property type="project" value="UniProtKB-KW"/>
</dbReference>